<gene>
    <name evidence="2" type="ORF">PR048_027374</name>
</gene>
<evidence type="ECO:0000259" key="1">
    <source>
        <dbReference type="PROSITE" id="PS50853"/>
    </source>
</evidence>
<feature type="domain" description="Fibronectin type-III" evidence="1">
    <location>
        <begin position="11"/>
        <end position="105"/>
    </location>
</feature>
<dbReference type="SUPFAM" id="SSF49265">
    <property type="entry name" value="Fibronectin type III"/>
    <property type="match status" value="1"/>
</dbReference>
<protein>
    <recommendedName>
        <fullName evidence="1">Fibronectin type-III domain-containing protein</fullName>
    </recommendedName>
</protein>
<dbReference type="Gene3D" id="2.60.40.10">
    <property type="entry name" value="Immunoglobulins"/>
    <property type="match status" value="1"/>
</dbReference>
<dbReference type="InterPro" id="IPR003961">
    <property type="entry name" value="FN3_dom"/>
</dbReference>
<dbReference type="InterPro" id="IPR036116">
    <property type="entry name" value="FN3_sf"/>
</dbReference>
<proteinExistence type="predicted"/>
<dbReference type="Proteomes" id="UP001159363">
    <property type="component" value="Chromosome 11"/>
</dbReference>
<reference evidence="2 3" key="1">
    <citation type="submission" date="2023-02" db="EMBL/GenBank/DDBJ databases">
        <title>LHISI_Scaffold_Assembly.</title>
        <authorList>
            <person name="Stuart O.P."/>
            <person name="Cleave R."/>
            <person name="Magrath M.J.L."/>
            <person name="Mikheyev A.S."/>
        </authorList>
    </citation>
    <scope>NUCLEOTIDE SEQUENCE [LARGE SCALE GENOMIC DNA]</scope>
    <source>
        <strain evidence="2">Daus_M_001</strain>
        <tissue evidence="2">Leg muscle</tissue>
    </source>
</reference>
<name>A0ABQ9GFA4_9NEOP</name>
<keyword evidence="3" id="KW-1185">Reference proteome</keyword>
<dbReference type="EMBL" id="JARBHB010000012">
    <property type="protein sequence ID" value="KAJ8871070.1"/>
    <property type="molecule type" value="Genomic_DNA"/>
</dbReference>
<organism evidence="2 3">
    <name type="scientific">Dryococelus australis</name>
    <dbReference type="NCBI Taxonomy" id="614101"/>
    <lineage>
        <taxon>Eukaryota</taxon>
        <taxon>Metazoa</taxon>
        <taxon>Ecdysozoa</taxon>
        <taxon>Arthropoda</taxon>
        <taxon>Hexapoda</taxon>
        <taxon>Insecta</taxon>
        <taxon>Pterygota</taxon>
        <taxon>Neoptera</taxon>
        <taxon>Polyneoptera</taxon>
        <taxon>Phasmatodea</taxon>
        <taxon>Verophasmatodea</taxon>
        <taxon>Anareolatae</taxon>
        <taxon>Phasmatidae</taxon>
        <taxon>Eurycanthinae</taxon>
        <taxon>Dryococelus</taxon>
    </lineage>
</organism>
<dbReference type="PROSITE" id="PS50853">
    <property type="entry name" value="FN3"/>
    <property type="match status" value="1"/>
</dbReference>
<evidence type="ECO:0000313" key="2">
    <source>
        <dbReference type="EMBL" id="KAJ8871070.1"/>
    </source>
</evidence>
<accession>A0ABQ9GFA4</accession>
<evidence type="ECO:0000313" key="3">
    <source>
        <dbReference type="Proteomes" id="UP001159363"/>
    </source>
</evidence>
<sequence>MCRTCESGAGEVTDVSVDKSPDRNVVTVSWISPETNSRCVSYQAVTLSRLKDNFVLRSLILPKEDTCASFQDLEPCVRYDVRVQPRTRDPAQPRASSKHFQVLSNGEQANGVAWARV</sequence>
<comment type="caution">
    <text evidence="2">The sequence shown here is derived from an EMBL/GenBank/DDBJ whole genome shotgun (WGS) entry which is preliminary data.</text>
</comment>
<dbReference type="InterPro" id="IPR013783">
    <property type="entry name" value="Ig-like_fold"/>
</dbReference>
<dbReference type="CDD" id="cd00063">
    <property type="entry name" value="FN3"/>
    <property type="match status" value="1"/>
</dbReference>